<proteinExistence type="predicted"/>
<accession>A0ABN8MIC0</accession>
<dbReference type="PANTHER" id="PTHR11485">
    <property type="entry name" value="TRANSFERRIN"/>
    <property type="match status" value="1"/>
</dbReference>
<dbReference type="EMBL" id="CALNXI010000572">
    <property type="protein sequence ID" value="CAH3029442.1"/>
    <property type="molecule type" value="Genomic_DNA"/>
</dbReference>
<dbReference type="PRINTS" id="PR00422">
    <property type="entry name" value="TRANSFERRIN"/>
</dbReference>
<dbReference type="Pfam" id="PF00405">
    <property type="entry name" value="Transferrin"/>
    <property type="match status" value="1"/>
</dbReference>
<evidence type="ECO:0000256" key="2">
    <source>
        <dbReference type="SAM" id="MobiDB-lite"/>
    </source>
</evidence>
<dbReference type="InterPro" id="IPR001156">
    <property type="entry name" value="Transferrin-like_dom"/>
</dbReference>
<dbReference type="Gene3D" id="3.40.190.10">
    <property type="entry name" value="Periplasmic binding protein-like II"/>
    <property type="match status" value="2"/>
</dbReference>
<name>A0ABN8MIC0_9CNID</name>
<keyword evidence="5" id="KW-1185">Reference proteome</keyword>
<feature type="compositionally biased region" description="Basic and acidic residues" evidence="2">
    <location>
        <begin position="380"/>
        <end position="392"/>
    </location>
</feature>
<dbReference type="PROSITE" id="PS00207">
    <property type="entry name" value="TRANSFERRIN_LIKE_3"/>
    <property type="match status" value="1"/>
</dbReference>
<feature type="region of interest" description="Disordered" evidence="2">
    <location>
        <begin position="368"/>
        <end position="392"/>
    </location>
</feature>
<dbReference type="PROSITE" id="PS51408">
    <property type="entry name" value="TRANSFERRIN_LIKE_4"/>
    <property type="match status" value="1"/>
</dbReference>
<evidence type="ECO:0000259" key="3">
    <source>
        <dbReference type="PROSITE" id="PS51408"/>
    </source>
</evidence>
<dbReference type="SUPFAM" id="SSF53850">
    <property type="entry name" value="Periplasmic binding protein-like II"/>
    <property type="match status" value="1"/>
</dbReference>
<organism evidence="4 5">
    <name type="scientific">Porites evermanni</name>
    <dbReference type="NCBI Taxonomy" id="104178"/>
    <lineage>
        <taxon>Eukaryota</taxon>
        <taxon>Metazoa</taxon>
        <taxon>Cnidaria</taxon>
        <taxon>Anthozoa</taxon>
        <taxon>Hexacorallia</taxon>
        <taxon>Scleractinia</taxon>
        <taxon>Fungiina</taxon>
        <taxon>Poritidae</taxon>
        <taxon>Porites</taxon>
    </lineage>
</organism>
<dbReference type="PANTHER" id="PTHR11485:SF29">
    <property type="entry name" value="TRANSFERRIN 2"/>
    <property type="match status" value="1"/>
</dbReference>
<evidence type="ECO:0000313" key="4">
    <source>
        <dbReference type="EMBL" id="CAH3029442.1"/>
    </source>
</evidence>
<dbReference type="SMART" id="SM00094">
    <property type="entry name" value="TR_FER"/>
    <property type="match status" value="1"/>
</dbReference>
<feature type="domain" description="Transferrin-like" evidence="3">
    <location>
        <begin position="1"/>
        <end position="345"/>
    </location>
</feature>
<reference evidence="4 5" key="1">
    <citation type="submission" date="2022-05" db="EMBL/GenBank/DDBJ databases">
        <authorList>
            <consortium name="Genoscope - CEA"/>
            <person name="William W."/>
        </authorList>
    </citation>
    <scope>NUCLEOTIDE SEQUENCE [LARGE SCALE GENOMIC DNA]</scope>
</reference>
<dbReference type="SUPFAM" id="SSF53335">
    <property type="entry name" value="S-adenosyl-L-methionine-dependent methyltransferases"/>
    <property type="match status" value="1"/>
</dbReference>
<sequence length="392" mass="44487">MLFEQQVEFFSVSRCFSSDISVFPSPQNLPFWREAKFHAQPARKQRSQNRDKTYEAYYRKYFKSPYDEIHKESKNDEVRQVYVIWAVDYDKEISAAGAFFHKPFSECLDTALNLVFLNLKKTQLKILDAGAGTEHIGIELLKLGYTDTHVLDISQVKLNVAQTEKGVPKYNPEGSNPSKLCGICSNQKTCPRNASERYYGYHGAYRCLTEGAGDVAFVSHLSVFDFTGLENDLNPGEDFGLLCPDGSRKDVGNFQTCNLARIPSRVIMGRPDGDEMKIIKQKLLHLHEFLLLKPDLFQLFNSSAYGSKDLLLKDSTVKLIDVKEKNSTEAWLGEKYFKTLKTLRSCQTVAAAARSFGETLKTWKQLLGKRARASTPKRRGGPEERRKSSLSD</sequence>
<gene>
    <name evidence="4" type="ORF">PEVE_00036177</name>
</gene>
<evidence type="ECO:0000313" key="5">
    <source>
        <dbReference type="Proteomes" id="UP001159427"/>
    </source>
</evidence>
<comment type="caution">
    <text evidence="4">The sequence shown here is derived from an EMBL/GenBank/DDBJ whole genome shotgun (WGS) entry which is preliminary data.</text>
</comment>
<evidence type="ECO:0000256" key="1">
    <source>
        <dbReference type="ARBA" id="ARBA00022737"/>
    </source>
</evidence>
<feature type="compositionally biased region" description="Basic residues" evidence="2">
    <location>
        <begin position="368"/>
        <end position="379"/>
    </location>
</feature>
<keyword evidence="1" id="KW-0677">Repeat</keyword>
<dbReference type="InterPro" id="IPR018195">
    <property type="entry name" value="Transferrin_Fe_BS"/>
</dbReference>
<dbReference type="InterPro" id="IPR029063">
    <property type="entry name" value="SAM-dependent_MTases_sf"/>
</dbReference>
<dbReference type="Proteomes" id="UP001159427">
    <property type="component" value="Unassembled WGS sequence"/>
</dbReference>
<protein>
    <recommendedName>
        <fullName evidence="3">Transferrin-like domain-containing protein</fullName>
    </recommendedName>
</protein>